<keyword evidence="1" id="KW-0446">Lipid-binding</keyword>
<dbReference type="Gene3D" id="3.30.1180.10">
    <property type="match status" value="1"/>
</dbReference>
<dbReference type="InterPro" id="IPR043168">
    <property type="entry name" value="DegV_C"/>
</dbReference>
<evidence type="ECO:0000313" key="3">
    <source>
        <dbReference type="Proteomes" id="UP000223071"/>
    </source>
</evidence>
<protein>
    <submittedName>
        <fullName evidence="2">DegV family protein with EDD domain</fullName>
    </submittedName>
</protein>
<proteinExistence type="predicted"/>
<dbReference type="PANTHER" id="PTHR33434">
    <property type="entry name" value="DEGV DOMAIN-CONTAINING PROTEIN DR_1986-RELATED"/>
    <property type="match status" value="1"/>
</dbReference>
<dbReference type="Pfam" id="PF02645">
    <property type="entry name" value="DegV"/>
    <property type="match status" value="1"/>
</dbReference>
<evidence type="ECO:0000256" key="1">
    <source>
        <dbReference type="ARBA" id="ARBA00023121"/>
    </source>
</evidence>
<dbReference type="AlphaFoldDB" id="A0A2A9HJD8"/>
<organism evidence="2 3">
    <name type="scientific">Tepidiforma thermophila (strain KCTC 52669 / CGMCC 1.13589 / G233)</name>
    <dbReference type="NCBI Taxonomy" id="2761530"/>
    <lineage>
        <taxon>Bacteria</taxon>
        <taxon>Bacillati</taxon>
        <taxon>Chloroflexota</taxon>
        <taxon>Tepidiformia</taxon>
        <taxon>Tepidiformales</taxon>
        <taxon>Tepidiformaceae</taxon>
        <taxon>Tepidiforma</taxon>
    </lineage>
</organism>
<dbReference type="Gene3D" id="3.40.50.10170">
    <property type="match status" value="1"/>
</dbReference>
<comment type="caution">
    <text evidence="2">The sequence shown here is derived from an EMBL/GenBank/DDBJ whole genome shotgun (WGS) entry which is preliminary data.</text>
</comment>
<keyword evidence="3" id="KW-1185">Reference proteome</keyword>
<dbReference type="EMBL" id="PDJQ01000001">
    <property type="protein sequence ID" value="PFG75250.1"/>
    <property type="molecule type" value="Genomic_DNA"/>
</dbReference>
<gene>
    <name evidence="2" type="ORF">A9A59_2518</name>
</gene>
<dbReference type="NCBIfam" id="TIGR00762">
    <property type="entry name" value="DegV"/>
    <property type="match status" value="1"/>
</dbReference>
<dbReference type="PROSITE" id="PS51482">
    <property type="entry name" value="DEGV"/>
    <property type="match status" value="1"/>
</dbReference>
<dbReference type="PANTHER" id="PTHR33434:SF2">
    <property type="entry name" value="FATTY ACID-BINDING PROTEIN TM_1468"/>
    <property type="match status" value="1"/>
</dbReference>
<dbReference type="SUPFAM" id="SSF82549">
    <property type="entry name" value="DAK1/DegV-like"/>
    <property type="match status" value="1"/>
</dbReference>
<dbReference type="GO" id="GO:0008289">
    <property type="term" value="F:lipid binding"/>
    <property type="evidence" value="ECO:0007669"/>
    <property type="project" value="UniProtKB-KW"/>
</dbReference>
<reference evidence="2 3" key="1">
    <citation type="submission" date="2017-09" db="EMBL/GenBank/DDBJ databases">
        <title>Sequencing the genomes of two abundant thermophiles in Great Basin hot springs: Thermocrinis jamiesonii and novel Chloroflexi Thermoflexus hugenholtzii.</title>
        <authorList>
            <person name="Hedlund B."/>
        </authorList>
    </citation>
    <scope>NUCLEOTIDE SEQUENCE [LARGE SCALE GENOMIC DNA]</scope>
    <source>
        <strain evidence="2 3">G233</strain>
    </source>
</reference>
<evidence type="ECO:0000313" key="2">
    <source>
        <dbReference type="EMBL" id="PFG75250.1"/>
    </source>
</evidence>
<accession>A0A2A9HJD8</accession>
<dbReference type="Proteomes" id="UP000223071">
    <property type="component" value="Unassembled WGS sequence"/>
</dbReference>
<dbReference type="InterPro" id="IPR050270">
    <property type="entry name" value="DegV_domain_contain"/>
</dbReference>
<sequence length="279" mass="29726">MTVRIVTDSTCDLPPDLVAAHGITVVPLTVIFGEQAFEDGVTITPVDFYQRLRTSPVLPRTSQPSVERFQQAYRAAGADGADIVSIHISSKLSGTLNSASVARETLKHDLHIDLIDSYNVSVGLGLIVLEAARAAAEGASLPEVVAVARRAMDRVTVYVAVDTLEYLQRGGRIGRARSLLGSILSIKPILTVDQGEVAPFERVRTRARAHARILELAAAMPRAKELFIAHGDLPAEAAAAAEGLRPRLPHTTLHTAYLGPVVGTYTGPGAFGVAALERE</sequence>
<name>A0A2A9HJD8_TEPT2</name>
<dbReference type="InterPro" id="IPR003797">
    <property type="entry name" value="DegV"/>
</dbReference>
<dbReference type="RefSeq" id="WP_098504576.1">
    <property type="nucleotide sequence ID" value="NZ_PDJQ01000001.1"/>
</dbReference>